<sequence length="66" mass="7571">MLSCKETSQLISQAQDRELGIVERMQLELHLAMCKGCSNLRKQMDFLRGAIRRYPSTADDDTPVDR</sequence>
<proteinExistence type="predicted"/>
<dbReference type="InterPro" id="IPR027383">
    <property type="entry name" value="Znf_put"/>
</dbReference>
<dbReference type="Proteomes" id="UP000318349">
    <property type="component" value="Unassembled WGS sequence"/>
</dbReference>
<accession>A0A557RVC0</accession>
<organism evidence="2 3">
    <name type="scientific">Denitromonas halophila</name>
    <dbReference type="NCBI Taxonomy" id="1629404"/>
    <lineage>
        <taxon>Bacteria</taxon>
        <taxon>Pseudomonadati</taxon>
        <taxon>Pseudomonadota</taxon>
        <taxon>Betaproteobacteria</taxon>
        <taxon>Rhodocyclales</taxon>
        <taxon>Zoogloeaceae</taxon>
        <taxon>Denitromonas</taxon>
    </lineage>
</organism>
<dbReference type="EMBL" id="VMNI01000007">
    <property type="protein sequence ID" value="TVO77203.1"/>
    <property type="molecule type" value="Genomic_DNA"/>
</dbReference>
<protein>
    <submittedName>
        <fullName evidence="2">Zf-HC2 domain-containing protein</fullName>
    </submittedName>
</protein>
<evidence type="ECO:0000313" key="2">
    <source>
        <dbReference type="EMBL" id="TVO77203.1"/>
    </source>
</evidence>
<name>A0A557RVC0_9RHOO</name>
<feature type="domain" description="Putative zinc-finger" evidence="1">
    <location>
        <begin position="4"/>
        <end position="37"/>
    </location>
</feature>
<dbReference type="Pfam" id="PF13490">
    <property type="entry name" value="zf-HC2"/>
    <property type="match status" value="1"/>
</dbReference>
<dbReference type="AlphaFoldDB" id="A0A557RVC0"/>
<evidence type="ECO:0000313" key="3">
    <source>
        <dbReference type="Proteomes" id="UP000318349"/>
    </source>
</evidence>
<evidence type="ECO:0000259" key="1">
    <source>
        <dbReference type="Pfam" id="PF13490"/>
    </source>
</evidence>
<comment type="caution">
    <text evidence="2">The sequence shown here is derived from an EMBL/GenBank/DDBJ whole genome shotgun (WGS) entry which is preliminary data.</text>
</comment>
<reference evidence="2 3" key="1">
    <citation type="submission" date="2019-07" db="EMBL/GenBank/DDBJ databases">
        <title>The pathways for chlorine oxyanion respiration interact through the shared metabolite chlorate.</title>
        <authorList>
            <person name="Barnum T.P."/>
            <person name="Cheng Y."/>
            <person name="Hill K.A."/>
            <person name="Lucas L.N."/>
            <person name="Carlson H.K."/>
            <person name="Coates J.D."/>
        </authorList>
    </citation>
    <scope>NUCLEOTIDE SEQUENCE [LARGE SCALE GENOMIC DNA]</scope>
    <source>
        <strain evidence="2 3">SFB-1</strain>
    </source>
</reference>
<gene>
    <name evidence="2" type="ORF">FHP89_07680</name>
</gene>